<reference evidence="1 2" key="1">
    <citation type="submission" date="2019-07" db="EMBL/GenBank/DDBJ databases">
        <title>WGS assembly of Gossypium tomentosum.</title>
        <authorList>
            <person name="Chen Z.J."/>
            <person name="Sreedasyam A."/>
            <person name="Ando A."/>
            <person name="Song Q."/>
            <person name="De L."/>
            <person name="Hulse-Kemp A."/>
            <person name="Ding M."/>
            <person name="Ye W."/>
            <person name="Kirkbride R."/>
            <person name="Jenkins J."/>
            <person name="Plott C."/>
            <person name="Lovell J."/>
            <person name="Lin Y.-M."/>
            <person name="Vaughn R."/>
            <person name="Liu B."/>
            <person name="Li W."/>
            <person name="Simpson S."/>
            <person name="Scheffler B."/>
            <person name="Saski C."/>
            <person name="Grover C."/>
            <person name="Hu G."/>
            <person name="Conover J."/>
            <person name="Carlson J."/>
            <person name="Shu S."/>
            <person name="Boston L."/>
            <person name="Williams M."/>
            <person name="Peterson D."/>
            <person name="Mcgee K."/>
            <person name="Jones D."/>
            <person name="Wendel J."/>
            <person name="Stelly D."/>
            <person name="Grimwood J."/>
            <person name="Schmutz J."/>
        </authorList>
    </citation>
    <scope>NUCLEOTIDE SEQUENCE [LARGE SCALE GENOMIC DNA]</scope>
    <source>
        <strain evidence="1">7179.01</strain>
    </source>
</reference>
<protein>
    <submittedName>
        <fullName evidence="1">Uncharacterized protein</fullName>
    </submittedName>
</protein>
<evidence type="ECO:0000313" key="1">
    <source>
        <dbReference type="EMBL" id="TYI25202.1"/>
    </source>
</evidence>
<organism evidence="1 2">
    <name type="scientific">Gossypium tomentosum</name>
    <name type="common">Hawaiian cotton</name>
    <name type="synonym">Gossypium sandvicense</name>
    <dbReference type="NCBI Taxonomy" id="34277"/>
    <lineage>
        <taxon>Eukaryota</taxon>
        <taxon>Viridiplantae</taxon>
        <taxon>Streptophyta</taxon>
        <taxon>Embryophyta</taxon>
        <taxon>Tracheophyta</taxon>
        <taxon>Spermatophyta</taxon>
        <taxon>Magnoliopsida</taxon>
        <taxon>eudicotyledons</taxon>
        <taxon>Gunneridae</taxon>
        <taxon>Pentapetalae</taxon>
        <taxon>rosids</taxon>
        <taxon>malvids</taxon>
        <taxon>Malvales</taxon>
        <taxon>Malvaceae</taxon>
        <taxon>Malvoideae</taxon>
        <taxon>Gossypium</taxon>
    </lineage>
</organism>
<name>A0A5D2QAV7_GOSTO</name>
<dbReference type="AlphaFoldDB" id="A0A5D2QAV7"/>
<gene>
    <name evidence="1" type="ORF">ES332_A05G034900v1</name>
</gene>
<proteinExistence type="predicted"/>
<keyword evidence="2" id="KW-1185">Reference proteome</keyword>
<sequence>MTEDVRLLRCCDTWKRRWSGAWCCTRWPMVRSGD</sequence>
<accession>A0A5D2QAV7</accession>
<dbReference type="Proteomes" id="UP000322667">
    <property type="component" value="Chromosome A05"/>
</dbReference>
<dbReference type="EMBL" id="CM017614">
    <property type="protein sequence ID" value="TYI25202.1"/>
    <property type="molecule type" value="Genomic_DNA"/>
</dbReference>
<evidence type="ECO:0000313" key="2">
    <source>
        <dbReference type="Proteomes" id="UP000322667"/>
    </source>
</evidence>